<proteinExistence type="predicted"/>
<gene>
    <name evidence="2" type="ORF">HZF10_09245</name>
</gene>
<sequence length="191" mass="21241">MKSIKIKSLLLTAVAVFFFTTAMSAQSAGVTTTPAEDANYDKGFRLGFGIAPGYVFEDPYGFGLGADVRLQYDFSKRYSVTLTTGYTHLFGNEVDGVDVDDLGFIPVKAGFKAFWWEDQFYAMGEAGAGFAVTGDYDDTTAILSPSIGWANKYFDVSVRYEYYSDFPGYRNDAFRDGNHQIALRFAYGFRL</sequence>
<dbReference type="RefSeq" id="WP_176005910.1">
    <property type="nucleotide sequence ID" value="NZ_JABWMI010000010.1"/>
</dbReference>
<evidence type="ECO:0008006" key="4">
    <source>
        <dbReference type="Google" id="ProtNLM"/>
    </source>
</evidence>
<feature type="signal peptide" evidence="1">
    <location>
        <begin position="1"/>
        <end position="27"/>
    </location>
</feature>
<accession>A0A7Y9C758</accession>
<dbReference type="Proteomes" id="UP000535020">
    <property type="component" value="Unassembled WGS sequence"/>
</dbReference>
<organism evidence="2 3">
    <name type="scientific">Flavobacterium agri</name>
    <dbReference type="NCBI Taxonomy" id="2743471"/>
    <lineage>
        <taxon>Bacteria</taxon>
        <taxon>Pseudomonadati</taxon>
        <taxon>Bacteroidota</taxon>
        <taxon>Flavobacteriia</taxon>
        <taxon>Flavobacteriales</taxon>
        <taxon>Flavobacteriaceae</taxon>
        <taxon>Flavobacterium</taxon>
    </lineage>
</organism>
<comment type="caution">
    <text evidence="2">The sequence shown here is derived from an EMBL/GenBank/DDBJ whole genome shotgun (WGS) entry which is preliminary data.</text>
</comment>
<evidence type="ECO:0000313" key="2">
    <source>
        <dbReference type="EMBL" id="NYA71103.1"/>
    </source>
</evidence>
<evidence type="ECO:0000256" key="1">
    <source>
        <dbReference type="SAM" id="SignalP"/>
    </source>
</evidence>
<dbReference type="AlphaFoldDB" id="A0A7Y9C758"/>
<dbReference type="EMBL" id="JACBJI010000003">
    <property type="protein sequence ID" value="NYA71103.1"/>
    <property type="molecule type" value="Genomic_DNA"/>
</dbReference>
<name>A0A7Y9C758_9FLAO</name>
<keyword evidence="3" id="KW-1185">Reference proteome</keyword>
<reference evidence="2 3" key="1">
    <citation type="submission" date="2020-07" db="EMBL/GenBank/DDBJ databases">
        <authorList>
            <person name="Sun Q."/>
        </authorList>
    </citation>
    <scope>NUCLEOTIDE SEQUENCE [LARGE SCALE GENOMIC DNA]</scope>
    <source>
        <strain evidence="2 3">MAH-1</strain>
    </source>
</reference>
<feature type="chain" id="PRO_5030829553" description="Outer membrane protein beta-barrel domain-containing protein" evidence="1">
    <location>
        <begin position="28"/>
        <end position="191"/>
    </location>
</feature>
<keyword evidence="1" id="KW-0732">Signal</keyword>
<evidence type="ECO:0000313" key="3">
    <source>
        <dbReference type="Proteomes" id="UP000535020"/>
    </source>
</evidence>
<protein>
    <recommendedName>
        <fullName evidence="4">Outer membrane protein beta-barrel domain-containing protein</fullName>
    </recommendedName>
</protein>